<dbReference type="InterPro" id="IPR032675">
    <property type="entry name" value="LRR_dom_sf"/>
</dbReference>
<protein>
    <submittedName>
        <fullName evidence="1">Uncharacterized protein</fullName>
    </submittedName>
</protein>
<dbReference type="OrthoDB" id="2329854at2759"/>
<comment type="caution">
    <text evidence="1">The sequence shown here is derived from an EMBL/GenBank/DDBJ whole genome shotgun (WGS) entry which is preliminary data.</text>
</comment>
<dbReference type="EMBL" id="QKYT01000195">
    <property type="protein sequence ID" value="RIA90044.1"/>
    <property type="molecule type" value="Genomic_DNA"/>
</dbReference>
<evidence type="ECO:0000313" key="2">
    <source>
        <dbReference type="Proteomes" id="UP000265703"/>
    </source>
</evidence>
<dbReference type="SUPFAM" id="SSF52047">
    <property type="entry name" value="RNI-like"/>
    <property type="match status" value="1"/>
</dbReference>
<proteinExistence type="predicted"/>
<name>A0A397T4R6_9GLOM</name>
<dbReference type="CDD" id="cd09917">
    <property type="entry name" value="F-box_SF"/>
    <property type="match status" value="1"/>
</dbReference>
<evidence type="ECO:0000313" key="1">
    <source>
        <dbReference type="EMBL" id="RIA90044.1"/>
    </source>
</evidence>
<accession>A0A397T4R6</accession>
<dbReference type="Gene3D" id="3.80.10.10">
    <property type="entry name" value="Ribonuclease Inhibitor"/>
    <property type="match status" value="1"/>
</dbReference>
<reference evidence="1 2" key="1">
    <citation type="submission" date="2018-06" db="EMBL/GenBank/DDBJ databases">
        <title>Comparative genomics reveals the genomic features of Rhizophagus irregularis, R. cerebriforme, R. diaphanum and Gigaspora rosea, and their symbiotic lifestyle signature.</title>
        <authorList>
            <person name="Morin E."/>
            <person name="San Clemente H."/>
            <person name="Chen E.C.H."/>
            <person name="De La Providencia I."/>
            <person name="Hainaut M."/>
            <person name="Kuo A."/>
            <person name="Kohler A."/>
            <person name="Murat C."/>
            <person name="Tang N."/>
            <person name="Roy S."/>
            <person name="Loubradou J."/>
            <person name="Henrissat B."/>
            <person name="Grigoriev I.V."/>
            <person name="Corradi N."/>
            <person name="Roux C."/>
            <person name="Martin F.M."/>
        </authorList>
    </citation>
    <scope>NUCLEOTIDE SEQUENCE [LARGE SCALE GENOMIC DNA]</scope>
    <source>
        <strain evidence="1 2">DAOM 227022</strain>
    </source>
</reference>
<keyword evidence="2" id="KW-1185">Reference proteome</keyword>
<organism evidence="1 2">
    <name type="scientific">Glomus cerebriforme</name>
    <dbReference type="NCBI Taxonomy" id="658196"/>
    <lineage>
        <taxon>Eukaryota</taxon>
        <taxon>Fungi</taxon>
        <taxon>Fungi incertae sedis</taxon>
        <taxon>Mucoromycota</taxon>
        <taxon>Glomeromycotina</taxon>
        <taxon>Glomeromycetes</taxon>
        <taxon>Glomerales</taxon>
        <taxon>Glomeraceae</taxon>
        <taxon>Glomus</taxon>
    </lineage>
</organism>
<sequence length="540" mass="63473">MASFLLSECLEEIFSNLTEYPSSDININITVKDLYSCTLVSRHWCRISTPLLYAYPFHHFRRNFSHIRYYKLIRTLLGCIPQFEIKQTYKQALQIPYNIKNYKKKSNSKNISSTFNYISFIRGLIFHKMMFKSIVEDNNKEIWLSAYNPKRISEVSTIAIMDYLIKFICKNCNNLTTLEFSFAIRNDDCIINLLTVKDYNGKSKLSDLKELYYSSQINFYSRDDKNNSREIFYPLNNVFNLNLLYVNKDGLNAENINLLSKFISLQKNLQHFVLTGFEKVENGQNEVLARFFINLLSGDKNNKYYNTIINSLSTQYESLQILEFKNLEFNLINGEVLDSLRLLKNIKKLKLYRCKMIDNLHSWVKDLKKLEIFEIMIIDLKLSELFIIQLVQLIQSFSNNLIKLVINDKQMNDFTLLYQQIPLYLHSLTHLELPKILPSELISIFLSCTKLVYLSVMLLNDKLSEEILKNLGKFVPKTLKRIQFKNLLESNNSTISFELLRFFLEEYANNGGALKYLEIEGLGNHIIVTEQFGVQIIEYF</sequence>
<gene>
    <name evidence="1" type="ORF">C1645_876368</name>
</gene>
<dbReference type="AlphaFoldDB" id="A0A397T4R6"/>
<dbReference type="Proteomes" id="UP000265703">
    <property type="component" value="Unassembled WGS sequence"/>
</dbReference>